<dbReference type="AlphaFoldDB" id="D5G1Y8"/>
<proteinExistence type="predicted"/>
<accession>D5G1Y8</accession>
<dbReference type="Pfam" id="PF03583">
    <property type="entry name" value="LIP"/>
    <property type="match status" value="1"/>
</dbReference>
<dbReference type="PANTHER" id="PTHR34853">
    <property type="match status" value="1"/>
</dbReference>
<sequence length="475" mass="50179">MSNISPVEGCDSFRGEIALTAVGATSQSGGSGSVRRFFLRGARNSAAVVLAVLVAAATALTAAPAAFADDRIYEEWYTPPEPLPPGAPGDLIRTEPSRLVFEPSGQLSANYRGTGTRIMYRSTDAQGKPVAVTGTYIEPDAPWTGNGPRPLLAYATGPYGVGEQCAPSRLVNQGIHFSQGFDLMLNVDQGFFGTLVARGFAIVITDGVGMGVHGPQSPQFLNRVAAGTAMIDAARAAMKLPGTSLDPHGPVGFFGWASGGQAALSAAELAPTYGPELNVVGAAADAPITDVAEALPGIDGSFLAVLTGYALRGVFASVPETADTIRSVMTPRGLQMLDWSGHTCLVQGAVDYAFRHIQYWFNTDIGELFGNDPFKSLLAAQRLGNLKPEAPVYITQNRWDPLVSYNASMLTAQDWCSKGADVTVNTNEEPPLFNKLDINLLLPLFVDGERTMAWLADRFNGVPTSSNCGQFGPNV</sequence>
<evidence type="ECO:0000256" key="1">
    <source>
        <dbReference type="SAM" id="Phobius"/>
    </source>
</evidence>
<name>D5G1Y8_MYCS8</name>
<dbReference type="GO" id="GO:0016042">
    <property type="term" value="P:lipid catabolic process"/>
    <property type="evidence" value="ECO:0007669"/>
    <property type="project" value="InterPro"/>
</dbReference>
<feature type="transmembrane region" description="Helical" evidence="1">
    <location>
        <begin position="45"/>
        <end position="67"/>
    </location>
</feature>
<evidence type="ECO:0000313" key="2">
    <source>
        <dbReference type="EMBL" id="ADA57160.1"/>
    </source>
</evidence>
<dbReference type="EMBL" id="FJ896490">
    <property type="protein sequence ID" value="ADA57160.1"/>
    <property type="molecule type" value="Genomic_DNA"/>
</dbReference>
<organism evidence="2">
    <name type="scientific">Mycobacterium sp. (strain DSM 3803 / JC1)</name>
    <dbReference type="NCBI Taxonomy" id="212194"/>
    <lineage>
        <taxon>Bacteria</taxon>
        <taxon>Bacillati</taxon>
        <taxon>Actinomycetota</taxon>
        <taxon>Actinomycetes</taxon>
        <taxon>Mycobacteriales</taxon>
        <taxon>Mycobacteriaceae</taxon>
        <taxon>Mycobacterium</taxon>
    </lineage>
</organism>
<dbReference type="PANTHER" id="PTHR34853:SF1">
    <property type="entry name" value="LIPASE 5"/>
    <property type="match status" value="1"/>
</dbReference>
<keyword evidence="1" id="KW-0812">Transmembrane</keyword>
<dbReference type="InterPro" id="IPR005152">
    <property type="entry name" value="Lipase_secreted"/>
</dbReference>
<keyword evidence="1" id="KW-0472">Membrane</keyword>
<dbReference type="ESTHER" id="9myco-d5g1y8">
    <property type="family name" value="Fungal-Bact_LIP"/>
</dbReference>
<dbReference type="Gene3D" id="1.10.260.130">
    <property type="match status" value="1"/>
</dbReference>
<dbReference type="PIRSF" id="PIRSF029171">
    <property type="entry name" value="Esterase_LipA"/>
    <property type="match status" value="1"/>
</dbReference>
<dbReference type="Gene3D" id="3.40.50.1820">
    <property type="entry name" value="alpha/beta hydrolase"/>
    <property type="match status" value="1"/>
</dbReference>
<dbReference type="InterPro" id="IPR029058">
    <property type="entry name" value="AB_hydrolase_fold"/>
</dbReference>
<dbReference type="GO" id="GO:0004806">
    <property type="term" value="F:triacylglycerol lipase activity"/>
    <property type="evidence" value="ECO:0007669"/>
    <property type="project" value="InterPro"/>
</dbReference>
<reference evidence="2" key="1">
    <citation type="journal article" date="2010" name="Microbiology">
        <title>Cloning and expression analysis of the duplicated genes for carbon monoxide dehydrogenase of Mycobacterium sp. strain JC1 DSM 3803.</title>
        <authorList>
            <person name="Song T."/>
            <person name="Park S.W."/>
            <person name="Park S.J."/>
            <person name="Kim J.H."/>
            <person name="Yu J.Y."/>
            <person name="Oh J.I."/>
            <person name="Kim Y.M."/>
        </authorList>
    </citation>
    <scope>NUCLEOTIDE SEQUENCE</scope>
    <source>
        <strain evidence="2">JC1</strain>
    </source>
</reference>
<dbReference type="SUPFAM" id="SSF53474">
    <property type="entry name" value="alpha/beta-Hydrolases"/>
    <property type="match status" value="1"/>
</dbReference>
<keyword evidence="1" id="KW-1133">Transmembrane helix</keyword>
<evidence type="ECO:0008006" key="3">
    <source>
        <dbReference type="Google" id="ProtNLM"/>
    </source>
</evidence>
<protein>
    <recommendedName>
        <fullName evidence="3">Triacylglycerol lipase</fullName>
    </recommendedName>
</protein>